<name>A0A978VJY0_ZIZJJ</name>
<proteinExistence type="inferred from homology"/>
<dbReference type="PANTHER" id="PTHR13878:SF115">
    <property type="entry name" value="CYTOKININ DEHYDROGENASE"/>
    <property type="match status" value="1"/>
</dbReference>
<sequence length="531" mass="60573">MSQTSPLTISMSSNMFYMISILVIISIISKPAETISFVPPHDISNKFRIDSQSINLASTDYGHIVQTKPSAVFYPTSTDDIRSLILFANNNYNSSHPLGIAARGHGHSVRGQCTTHNGVVVNMTHLINHKNELGIFISSQQSQNQSDSYNAYYADVGGEQLWIDVLNETLKYGLSPVTWTDYLYLSVGGTLSNAGIGGQTFRYGPQINNVYELDVITGKGDFVTCSKDKFPELFYAVLGGLGQFGIITRARIALQPAPKRVKWVHMMYTDFSAFSRDQERLISLKEKDGANYVEGLLLMRQGPYDVSFYSKSDQPKVVSLVTQHGIIYLLELAKYYDDNTRHSVDKDLQALVKGLSFVPGFYFEKDVEYLYFLNRVHYDELILRKQGLWDVPHPWLNLFLPKSQISDFDYGVFKNIFLKESVTAGIAKVYPMNREKWDDKMSCVIPDEDVFYTVALLYSSRIFDWKAYDTVNEQLLEFCEKNGIPVKQYLPYYETQGDWIKHFGSKWTNFQQLKANFDPKKILSPGQRIFN</sequence>
<dbReference type="AlphaFoldDB" id="A0A978VJY0"/>
<dbReference type="Proteomes" id="UP000813462">
    <property type="component" value="Unassembled WGS sequence"/>
</dbReference>
<dbReference type="Pfam" id="PF01565">
    <property type="entry name" value="FAD_binding_4"/>
    <property type="match status" value="1"/>
</dbReference>
<dbReference type="InterPro" id="IPR016169">
    <property type="entry name" value="FAD-bd_PCMH_sub2"/>
</dbReference>
<dbReference type="EC" id="1.5.99.12" evidence="3"/>
<gene>
    <name evidence="9" type="ORF">FEM48_Zijuj04G0126600</name>
</gene>
<dbReference type="SUPFAM" id="SSF56176">
    <property type="entry name" value="FAD-binding/transporter-associated domain-like"/>
    <property type="match status" value="1"/>
</dbReference>
<keyword evidence="6" id="KW-0560">Oxidoreductase</keyword>
<evidence type="ECO:0000256" key="1">
    <source>
        <dbReference type="ARBA" id="ARBA00001974"/>
    </source>
</evidence>
<dbReference type="GO" id="GO:0009690">
    <property type="term" value="P:cytokinin metabolic process"/>
    <property type="evidence" value="ECO:0007669"/>
    <property type="project" value="InterPro"/>
</dbReference>
<evidence type="ECO:0000313" key="10">
    <source>
        <dbReference type="Proteomes" id="UP000813462"/>
    </source>
</evidence>
<evidence type="ECO:0000256" key="5">
    <source>
        <dbReference type="ARBA" id="ARBA00022827"/>
    </source>
</evidence>
<keyword evidence="4" id="KW-0285">Flavoprotein</keyword>
<dbReference type="InterPro" id="IPR015345">
    <property type="entry name" value="Cytokinin_DH_FAD/cytokin-bd"/>
</dbReference>
<comment type="caution">
    <text evidence="9">The sequence shown here is derived from an EMBL/GenBank/DDBJ whole genome shotgun (WGS) entry which is preliminary data.</text>
</comment>
<evidence type="ECO:0000313" key="9">
    <source>
        <dbReference type="EMBL" id="KAH7533399.1"/>
    </source>
</evidence>
<dbReference type="Pfam" id="PF09265">
    <property type="entry name" value="Cytokin-bind"/>
    <property type="match status" value="1"/>
</dbReference>
<dbReference type="InterPro" id="IPR006094">
    <property type="entry name" value="Oxid_FAD_bind_N"/>
</dbReference>
<dbReference type="EMBL" id="JAEACU010000004">
    <property type="protein sequence ID" value="KAH7533399.1"/>
    <property type="molecule type" value="Genomic_DNA"/>
</dbReference>
<dbReference type="InterPro" id="IPR036318">
    <property type="entry name" value="FAD-bd_PCMH-like_sf"/>
</dbReference>
<accession>A0A978VJY0</accession>
<dbReference type="Gene3D" id="3.30.465.10">
    <property type="match status" value="1"/>
</dbReference>
<keyword evidence="5" id="KW-0274">FAD</keyword>
<evidence type="ECO:0000256" key="4">
    <source>
        <dbReference type="ARBA" id="ARBA00022630"/>
    </source>
</evidence>
<dbReference type="PANTHER" id="PTHR13878">
    <property type="entry name" value="GULONOLACTONE OXIDASE"/>
    <property type="match status" value="1"/>
</dbReference>
<feature type="domain" description="FAD-binding PCMH-type" evidence="8">
    <location>
        <begin position="65"/>
        <end position="257"/>
    </location>
</feature>
<dbReference type="InterPro" id="IPR050432">
    <property type="entry name" value="FAD-linked_Oxidoreductases_BP"/>
</dbReference>
<evidence type="ECO:0000256" key="3">
    <source>
        <dbReference type="ARBA" id="ARBA00011928"/>
    </source>
</evidence>
<evidence type="ECO:0000256" key="6">
    <source>
        <dbReference type="ARBA" id="ARBA00023002"/>
    </source>
</evidence>
<evidence type="ECO:0000256" key="2">
    <source>
        <dbReference type="ARBA" id="ARBA00005466"/>
    </source>
</evidence>
<protein>
    <recommendedName>
        <fullName evidence="3">cytokinin dehydrogenase</fullName>
        <ecNumber evidence="3">1.5.99.12</ecNumber>
    </recommendedName>
</protein>
<dbReference type="GO" id="GO:0071949">
    <property type="term" value="F:FAD binding"/>
    <property type="evidence" value="ECO:0007669"/>
    <property type="project" value="InterPro"/>
</dbReference>
<dbReference type="SUPFAM" id="SSF55103">
    <property type="entry name" value="FAD-linked oxidases, C-terminal domain"/>
    <property type="match status" value="1"/>
</dbReference>
<comment type="cofactor">
    <cofactor evidence="1">
        <name>FAD</name>
        <dbReference type="ChEBI" id="CHEBI:57692"/>
    </cofactor>
</comment>
<dbReference type="GO" id="GO:0019139">
    <property type="term" value="F:cytokinin dehydrogenase activity"/>
    <property type="evidence" value="ECO:0007669"/>
    <property type="project" value="UniProtKB-EC"/>
</dbReference>
<dbReference type="PROSITE" id="PS51387">
    <property type="entry name" value="FAD_PCMH"/>
    <property type="match status" value="1"/>
</dbReference>
<dbReference type="Gene3D" id="3.40.462.10">
    <property type="entry name" value="FAD-linked oxidases, C-terminal domain"/>
    <property type="match status" value="1"/>
</dbReference>
<dbReference type="InterPro" id="IPR016164">
    <property type="entry name" value="FAD-linked_Oxase-like_C"/>
</dbReference>
<comment type="catalytic activity">
    <reaction evidence="7">
        <text>N(6)-dimethylallyladenine + A + H2O = 3-methyl-2-butenal + adenine + AH2</text>
        <dbReference type="Rhea" id="RHEA:13625"/>
        <dbReference type="ChEBI" id="CHEBI:13193"/>
        <dbReference type="ChEBI" id="CHEBI:15377"/>
        <dbReference type="ChEBI" id="CHEBI:15825"/>
        <dbReference type="ChEBI" id="CHEBI:16708"/>
        <dbReference type="ChEBI" id="CHEBI:17499"/>
        <dbReference type="ChEBI" id="CHEBI:17660"/>
        <dbReference type="EC" id="1.5.99.12"/>
    </reaction>
</comment>
<organism evidence="9 10">
    <name type="scientific">Ziziphus jujuba var. spinosa</name>
    <dbReference type="NCBI Taxonomy" id="714518"/>
    <lineage>
        <taxon>Eukaryota</taxon>
        <taxon>Viridiplantae</taxon>
        <taxon>Streptophyta</taxon>
        <taxon>Embryophyta</taxon>
        <taxon>Tracheophyta</taxon>
        <taxon>Spermatophyta</taxon>
        <taxon>Magnoliopsida</taxon>
        <taxon>eudicotyledons</taxon>
        <taxon>Gunneridae</taxon>
        <taxon>Pentapetalae</taxon>
        <taxon>rosids</taxon>
        <taxon>fabids</taxon>
        <taxon>Rosales</taxon>
        <taxon>Rhamnaceae</taxon>
        <taxon>Paliureae</taxon>
        <taxon>Ziziphus</taxon>
    </lineage>
</organism>
<comment type="similarity">
    <text evidence="2">Belongs to the oxygen-dependent FAD-linked oxidoreductase family.</text>
</comment>
<dbReference type="InterPro" id="IPR016167">
    <property type="entry name" value="FAD-bd_PCMH_sub1"/>
</dbReference>
<dbReference type="PROSITE" id="PS00862">
    <property type="entry name" value="OX2_COVAL_FAD"/>
    <property type="match status" value="1"/>
</dbReference>
<reference evidence="9" key="1">
    <citation type="journal article" date="2021" name="Front. Plant Sci.">
        <title>Chromosome-Scale Genome Assembly for Chinese Sour Jujube and Insights Into Its Genome Evolution and Domestication Signature.</title>
        <authorList>
            <person name="Shen L.-Y."/>
            <person name="Luo H."/>
            <person name="Wang X.-L."/>
            <person name="Wang X.-M."/>
            <person name="Qiu X.-J."/>
            <person name="Liu H."/>
            <person name="Zhou S.-S."/>
            <person name="Jia K.-H."/>
            <person name="Nie S."/>
            <person name="Bao Y.-T."/>
            <person name="Zhang R.-G."/>
            <person name="Yun Q.-Z."/>
            <person name="Chai Y.-H."/>
            <person name="Lu J.-Y."/>
            <person name="Li Y."/>
            <person name="Zhao S.-W."/>
            <person name="Mao J.-F."/>
            <person name="Jia S.-G."/>
            <person name="Mao Y.-M."/>
        </authorList>
    </citation>
    <scope>NUCLEOTIDE SEQUENCE</scope>
    <source>
        <strain evidence="9">AT0</strain>
        <tissue evidence="9">Leaf</tissue>
    </source>
</reference>
<dbReference type="InterPro" id="IPR006093">
    <property type="entry name" value="Oxy_OxRdtase_FAD_BS"/>
</dbReference>
<dbReference type="InterPro" id="IPR016170">
    <property type="entry name" value="Cytok_DH_C_sf"/>
</dbReference>
<evidence type="ECO:0000259" key="8">
    <source>
        <dbReference type="PROSITE" id="PS51387"/>
    </source>
</evidence>
<dbReference type="Gene3D" id="3.30.43.10">
    <property type="entry name" value="Uridine Diphospho-n-acetylenolpyruvylglucosamine Reductase, domain 2"/>
    <property type="match status" value="1"/>
</dbReference>
<dbReference type="InterPro" id="IPR016166">
    <property type="entry name" value="FAD-bd_PCMH"/>
</dbReference>
<evidence type="ECO:0000256" key="7">
    <source>
        <dbReference type="ARBA" id="ARBA00048224"/>
    </source>
</evidence>